<sequence>MARTTEITTISGQEYEDTGSSDKTRQTTKQAVKTGLFEIVVHSILIKLQLRLAALAVFQSEANKLQQWKLLFQAALGLEYIHKKSVVHGVLKLNN</sequence>
<proteinExistence type="predicted"/>
<organism evidence="2 3">
    <name type="scientific">Phytophthora rubi</name>
    <dbReference type="NCBI Taxonomy" id="129364"/>
    <lineage>
        <taxon>Eukaryota</taxon>
        <taxon>Sar</taxon>
        <taxon>Stramenopiles</taxon>
        <taxon>Oomycota</taxon>
        <taxon>Peronosporomycetes</taxon>
        <taxon>Peronosporales</taxon>
        <taxon>Peronosporaceae</taxon>
        <taxon>Phytophthora</taxon>
    </lineage>
</organism>
<evidence type="ECO:0008006" key="4">
    <source>
        <dbReference type="Google" id="ProtNLM"/>
    </source>
</evidence>
<reference evidence="2 3" key="1">
    <citation type="submission" date="2018-09" db="EMBL/GenBank/DDBJ databases">
        <title>Genomic investigation of the strawberry pathogen Phytophthora fragariae indicates pathogenicity is determined by transcriptional variation in three key races.</title>
        <authorList>
            <person name="Adams T.M."/>
            <person name="Armitage A.D."/>
            <person name="Sobczyk M.K."/>
            <person name="Bates H.J."/>
            <person name="Dunwell J.M."/>
            <person name="Nellist C.F."/>
            <person name="Harrison R.J."/>
        </authorList>
    </citation>
    <scope>NUCLEOTIDE SEQUENCE [LARGE SCALE GENOMIC DNA]</scope>
    <source>
        <strain evidence="2 3">SCRP249</strain>
    </source>
</reference>
<name>A0A6A3H9V2_9STRA</name>
<evidence type="ECO:0000256" key="1">
    <source>
        <dbReference type="SAM" id="MobiDB-lite"/>
    </source>
</evidence>
<protein>
    <recommendedName>
        <fullName evidence="4">Protein kinase domain-containing protein</fullName>
    </recommendedName>
</protein>
<comment type="caution">
    <text evidence="2">The sequence shown here is derived from an EMBL/GenBank/DDBJ whole genome shotgun (WGS) entry which is preliminary data.</text>
</comment>
<gene>
    <name evidence="2" type="ORF">PR001_g28627</name>
</gene>
<dbReference type="EMBL" id="QXFV01005237">
    <property type="protein sequence ID" value="KAE8965753.1"/>
    <property type="molecule type" value="Genomic_DNA"/>
</dbReference>
<evidence type="ECO:0000313" key="3">
    <source>
        <dbReference type="Proteomes" id="UP000429607"/>
    </source>
</evidence>
<feature type="non-terminal residue" evidence="2">
    <location>
        <position position="95"/>
    </location>
</feature>
<feature type="compositionally biased region" description="Polar residues" evidence="1">
    <location>
        <begin position="1"/>
        <end position="12"/>
    </location>
</feature>
<evidence type="ECO:0000313" key="2">
    <source>
        <dbReference type="EMBL" id="KAE8965753.1"/>
    </source>
</evidence>
<dbReference type="InterPro" id="IPR011009">
    <property type="entry name" value="Kinase-like_dom_sf"/>
</dbReference>
<dbReference type="Gene3D" id="1.10.510.10">
    <property type="entry name" value="Transferase(Phosphotransferase) domain 1"/>
    <property type="match status" value="1"/>
</dbReference>
<dbReference type="SUPFAM" id="SSF56112">
    <property type="entry name" value="Protein kinase-like (PK-like)"/>
    <property type="match status" value="1"/>
</dbReference>
<dbReference type="AlphaFoldDB" id="A0A6A3H9V2"/>
<accession>A0A6A3H9V2</accession>
<feature type="region of interest" description="Disordered" evidence="1">
    <location>
        <begin position="1"/>
        <end position="27"/>
    </location>
</feature>
<dbReference type="Proteomes" id="UP000429607">
    <property type="component" value="Unassembled WGS sequence"/>
</dbReference>